<dbReference type="KEGG" id="psua:FLK61_25500"/>
<dbReference type="CDD" id="cd02696">
    <property type="entry name" value="MurNAc-LAA"/>
    <property type="match status" value="1"/>
</dbReference>
<keyword evidence="2" id="KW-0378">Hydrolase</keyword>
<feature type="domain" description="SLH" evidence="5">
    <location>
        <begin position="15"/>
        <end position="80"/>
    </location>
</feature>
<dbReference type="GO" id="GO:0009253">
    <property type="term" value="P:peptidoglycan catabolic process"/>
    <property type="evidence" value="ECO:0007669"/>
    <property type="project" value="InterPro"/>
</dbReference>
<dbReference type="InterPro" id="IPR002508">
    <property type="entry name" value="MurNAc-LAA_cat"/>
</dbReference>
<dbReference type="SMART" id="SM00646">
    <property type="entry name" value="Ami_3"/>
    <property type="match status" value="1"/>
</dbReference>
<dbReference type="AlphaFoldDB" id="A0A859FA90"/>
<name>A0A859FA90_9BACI</name>
<evidence type="ECO:0000256" key="4">
    <source>
        <dbReference type="SAM" id="SignalP"/>
    </source>
</evidence>
<dbReference type="GO" id="GO:0030288">
    <property type="term" value="C:outer membrane-bounded periplasmic space"/>
    <property type="evidence" value="ECO:0007669"/>
    <property type="project" value="TreeGrafter"/>
</dbReference>
<evidence type="ECO:0000256" key="3">
    <source>
        <dbReference type="ARBA" id="ARBA00023316"/>
    </source>
</evidence>
<reference evidence="8" key="1">
    <citation type="submission" date="2019-07" db="EMBL/GenBank/DDBJ databases">
        <title>Bacillus alkalisoli sp. nov. isolated from saline soil.</title>
        <authorList>
            <person name="Sun J.-Q."/>
            <person name="Xu L."/>
        </authorList>
    </citation>
    <scope>NUCLEOTIDE SEQUENCE [LARGE SCALE GENOMIC DNA]</scope>
    <source>
        <strain evidence="8">M4U3P1</strain>
    </source>
</reference>
<keyword evidence="8" id="KW-1185">Reference proteome</keyword>
<evidence type="ECO:0000259" key="6">
    <source>
        <dbReference type="PROSITE" id="PS51781"/>
    </source>
</evidence>
<dbReference type="EMBL" id="CP041372">
    <property type="protein sequence ID" value="QKS70129.1"/>
    <property type="molecule type" value="Genomic_DNA"/>
</dbReference>
<evidence type="ECO:0000259" key="5">
    <source>
        <dbReference type="PROSITE" id="PS51272"/>
    </source>
</evidence>
<dbReference type="Pfam" id="PF08239">
    <property type="entry name" value="SH3_3"/>
    <property type="match status" value="1"/>
</dbReference>
<protein>
    <submittedName>
        <fullName evidence="7">N-acetylmuramoyl-L-alanine amidase</fullName>
    </submittedName>
</protein>
<accession>A0A859FA90</accession>
<evidence type="ECO:0000313" key="7">
    <source>
        <dbReference type="EMBL" id="QKS70129.1"/>
    </source>
</evidence>
<keyword evidence="3" id="KW-0961">Cell wall biogenesis/degradation</keyword>
<dbReference type="InterPro" id="IPR001119">
    <property type="entry name" value="SLH_dom"/>
</dbReference>
<dbReference type="GO" id="GO:0071555">
    <property type="term" value="P:cell wall organization"/>
    <property type="evidence" value="ECO:0007669"/>
    <property type="project" value="UniProtKB-KW"/>
</dbReference>
<dbReference type="GO" id="GO:0008745">
    <property type="term" value="F:N-acetylmuramoyl-L-alanine amidase activity"/>
    <property type="evidence" value="ECO:0007669"/>
    <property type="project" value="InterPro"/>
</dbReference>
<dbReference type="Gene3D" id="3.40.630.40">
    <property type="entry name" value="Zn-dependent exopeptidases"/>
    <property type="match status" value="1"/>
</dbReference>
<feature type="signal peptide" evidence="4">
    <location>
        <begin position="1"/>
        <end position="25"/>
    </location>
</feature>
<gene>
    <name evidence="7" type="ORF">FLK61_25500</name>
</gene>
<sequence>MKYVVSMMLILLAVLWAPQSVGALADIADEEVEIHRLMDQGIIGGYPDGYFHPNRDVTRAEAATMLVRALHLQGTADSFDDTDGHFAEASVRTATQAGLIGGHADGTFRPNDALSRGQMAAILNRGFTFDRDIVHFTDVDASNMFYDDIIALASSGVTQGYPDGTFQTNQSITRGEFSLMLARAMFEEYRPDTDSVNVDNAIGTGVVVNSPTLNVRPDPSTNNPAIGRLANGDAIHVHETTGNWALISSGETRGYVSQSYIMVDYQHHASPLYGQTIVIDPGHGGRDPGAVANGLQEKEIVLDVSLRLEEMLREGGANVIMTRRSDWYPSLSDRVAQANSANADVFVSVHTNAAGSTAARGTETFYSTTYWAGNSRKLAESLQSSMLEKLSTVDRGVKTANFQVIRQTEMPSALVELGFKTNAAEAERMKTDAFRQASADALYEGLVNYFD</sequence>
<proteinExistence type="predicted"/>
<dbReference type="SMART" id="SM00287">
    <property type="entry name" value="SH3b"/>
    <property type="match status" value="1"/>
</dbReference>
<evidence type="ECO:0000256" key="2">
    <source>
        <dbReference type="ARBA" id="ARBA00022801"/>
    </source>
</evidence>
<dbReference type="Proteomes" id="UP000318138">
    <property type="component" value="Chromosome"/>
</dbReference>
<dbReference type="InterPro" id="IPR003646">
    <property type="entry name" value="SH3-like_bac-type"/>
</dbReference>
<dbReference type="PANTHER" id="PTHR30404">
    <property type="entry name" value="N-ACETYLMURAMOYL-L-ALANINE AMIDASE"/>
    <property type="match status" value="1"/>
</dbReference>
<evidence type="ECO:0000256" key="1">
    <source>
        <dbReference type="ARBA" id="ARBA00022729"/>
    </source>
</evidence>
<dbReference type="SUPFAM" id="SSF53187">
    <property type="entry name" value="Zn-dependent exopeptidases"/>
    <property type="match status" value="1"/>
</dbReference>
<keyword evidence="1 4" id="KW-0732">Signal</keyword>
<dbReference type="PROSITE" id="PS51781">
    <property type="entry name" value="SH3B"/>
    <property type="match status" value="1"/>
</dbReference>
<feature type="domain" description="SH3b" evidence="6">
    <location>
        <begin position="202"/>
        <end position="265"/>
    </location>
</feature>
<dbReference type="RefSeq" id="WP_176008173.1">
    <property type="nucleotide sequence ID" value="NZ_CP041372.2"/>
</dbReference>
<evidence type="ECO:0000313" key="8">
    <source>
        <dbReference type="Proteomes" id="UP000318138"/>
    </source>
</evidence>
<dbReference type="Gene3D" id="2.30.30.40">
    <property type="entry name" value="SH3 Domains"/>
    <property type="match status" value="1"/>
</dbReference>
<dbReference type="PANTHER" id="PTHR30404:SF0">
    <property type="entry name" value="N-ACETYLMURAMOYL-L-ALANINE AMIDASE AMIC"/>
    <property type="match status" value="1"/>
</dbReference>
<dbReference type="InterPro" id="IPR050695">
    <property type="entry name" value="N-acetylmuramoyl_amidase_3"/>
</dbReference>
<dbReference type="Pfam" id="PF01520">
    <property type="entry name" value="Amidase_3"/>
    <property type="match status" value="1"/>
</dbReference>
<organism evidence="7 8">
    <name type="scientific">Paenalkalicoccus suaedae</name>
    <dbReference type="NCBI Taxonomy" id="2592382"/>
    <lineage>
        <taxon>Bacteria</taxon>
        <taxon>Bacillati</taxon>
        <taxon>Bacillota</taxon>
        <taxon>Bacilli</taxon>
        <taxon>Bacillales</taxon>
        <taxon>Bacillaceae</taxon>
        <taxon>Paenalkalicoccus</taxon>
    </lineage>
</organism>
<feature type="domain" description="SLH" evidence="5">
    <location>
        <begin position="132"/>
        <end position="195"/>
    </location>
</feature>
<dbReference type="Pfam" id="PF00395">
    <property type="entry name" value="SLH"/>
    <property type="match status" value="3"/>
</dbReference>
<dbReference type="PROSITE" id="PS51272">
    <property type="entry name" value="SLH"/>
    <property type="match status" value="2"/>
</dbReference>
<feature type="chain" id="PRO_5038951981" evidence="4">
    <location>
        <begin position="26"/>
        <end position="451"/>
    </location>
</feature>